<dbReference type="Proteomes" id="UP000218385">
    <property type="component" value="Chromosome"/>
</dbReference>
<gene>
    <name evidence="1" type="ORF">CNN82_20320</name>
</gene>
<dbReference type="EMBL" id="CP023466">
    <property type="protein sequence ID" value="ATE78646.1"/>
    <property type="molecule type" value="Genomic_DNA"/>
</dbReference>
<evidence type="ECO:0000313" key="2">
    <source>
        <dbReference type="Proteomes" id="UP000218385"/>
    </source>
</evidence>
<dbReference type="AlphaFoldDB" id="A0AB33EDX1"/>
<name>A0AB33EDX1_9PSED</name>
<sequence>MEFSGWNALQGLKCCTRVAAIAGLKQIFGGYSSQTTLRSSCRAREAAFGCAAVVKSGTAVRQAHCAFRVYDCCAAERRLRQLLRSASQLKNSSVEADYV</sequence>
<proteinExistence type="predicted"/>
<accession>A0AB33EDX1</accession>
<organism evidence="1 2">
    <name type="scientific">Pseudomonas frederiksbergensis</name>
    <dbReference type="NCBI Taxonomy" id="104087"/>
    <lineage>
        <taxon>Bacteria</taxon>
        <taxon>Pseudomonadati</taxon>
        <taxon>Pseudomonadota</taxon>
        <taxon>Gammaproteobacteria</taxon>
        <taxon>Pseudomonadales</taxon>
        <taxon>Pseudomonadaceae</taxon>
        <taxon>Pseudomonas</taxon>
    </lineage>
</organism>
<evidence type="ECO:0000313" key="1">
    <source>
        <dbReference type="EMBL" id="ATE78646.1"/>
    </source>
</evidence>
<reference evidence="1 2" key="1">
    <citation type="submission" date="2017-09" db="EMBL/GenBank/DDBJ databases">
        <title>Complete Genome sequence of Lysobacter capsici KNU-15.</title>
        <authorList>
            <person name="Kim M.-C."/>
            <person name="Yi H."/>
            <person name="Lee D.-W."/>
            <person name="Shin J.-H."/>
        </authorList>
    </citation>
    <scope>NUCLEOTIDE SEQUENCE [LARGE SCALE GENOMIC DNA]</scope>
    <source>
        <strain evidence="1 2">KNU-15</strain>
    </source>
</reference>
<protein>
    <submittedName>
        <fullName evidence="1">Uncharacterized protein</fullName>
    </submittedName>
</protein>